<dbReference type="InterPro" id="IPR001807">
    <property type="entry name" value="ClC"/>
</dbReference>
<keyword evidence="4" id="KW-0677">Repeat</keyword>
<dbReference type="EMBL" id="SEYY01019316">
    <property type="protein sequence ID" value="KAB7498400.1"/>
    <property type="molecule type" value="Genomic_DNA"/>
</dbReference>
<evidence type="ECO:0000256" key="9">
    <source>
        <dbReference type="SAM" id="MobiDB-lite"/>
    </source>
</evidence>
<dbReference type="PRINTS" id="PR00762">
    <property type="entry name" value="CLCHANNEL"/>
</dbReference>
<dbReference type="FunFam" id="3.10.580.10:FF:000032">
    <property type="entry name" value="Chloride channel protein"/>
    <property type="match status" value="1"/>
</dbReference>
<keyword evidence="5 10" id="KW-1133">Transmembrane helix</keyword>
<feature type="compositionally biased region" description="Polar residues" evidence="9">
    <location>
        <begin position="607"/>
        <end position="618"/>
    </location>
</feature>
<dbReference type="OrthoDB" id="4564at2759"/>
<evidence type="ECO:0000256" key="2">
    <source>
        <dbReference type="ARBA" id="ARBA00022448"/>
    </source>
</evidence>
<feature type="compositionally biased region" description="Basic and acidic residues" evidence="9">
    <location>
        <begin position="494"/>
        <end position="505"/>
    </location>
</feature>
<dbReference type="GO" id="GO:0005247">
    <property type="term" value="F:voltage-gated chloride channel activity"/>
    <property type="evidence" value="ECO:0007669"/>
    <property type="project" value="TreeGrafter"/>
</dbReference>
<feature type="compositionally biased region" description="Polar residues" evidence="9">
    <location>
        <begin position="518"/>
        <end position="532"/>
    </location>
</feature>
<feature type="transmembrane region" description="Helical" evidence="10">
    <location>
        <begin position="334"/>
        <end position="358"/>
    </location>
</feature>
<keyword evidence="6" id="KW-0406">Ion transport</keyword>
<evidence type="ECO:0000256" key="7">
    <source>
        <dbReference type="ARBA" id="ARBA00023136"/>
    </source>
</evidence>
<dbReference type="Gene3D" id="3.10.580.10">
    <property type="entry name" value="CBS-domain"/>
    <property type="match status" value="1"/>
</dbReference>
<feature type="transmembrane region" description="Helical" evidence="10">
    <location>
        <begin position="105"/>
        <end position="127"/>
    </location>
</feature>
<feature type="transmembrane region" description="Helical" evidence="10">
    <location>
        <begin position="211"/>
        <end position="234"/>
    </location>
</feature>
<feature type="region of interest" description="Disordered" evidence="9">
    <location>
        <begin position="474"/>
        <end position="622"/>
    </location>
</feature>
<comment type="subcellular location">
    <subcellularLocation>
        <location evidence="1">Membrane</location>
        <topology evidence="1">Multi-pass membrane protein</topology>
    </subcellularLocation>
</comment>
<keyword evidence="8" id="KW-0868">Chloride</keyword>
<feature type="compositionally biased region" description="Basic and acidic residues" evidence="9">
    <location>
        <begin position="587"/>
        <end position="606"/>
    </location>
</feature>
<evidence type="ECO:0000256" key="3">
    <source>
        <dbReference type="ARBA" id="ARBA00022692"/>
    </source>
</evidence>
<dbReference type="GO" id="GO:0005886">
    <property type="term" value="C:plasma membrane"/>
    <property type="evidence" value="ECO:0007669"/>
    <property type="project" value="TreeGrafter"/>
</dbReference>
<feature type="compositionally biased region" description="Basic and acidic residues" evidence="9">
    <location>
        <begin position="474"/>
        <end position="488"/>
    </location>
</feature>
<name>A0A5N5T0G0_9CRUS</name>
<keyword evidence="12" id="KW-1185">Reference proteome</keyword>
<reference evidence="11 12" key="1">
    <citation type="journal article" date="2019" name="PLoS Biol.">
        <title>Sex chromosomes control vertical transmission of feminizing Wolbachia symbionts in an isopod.</title>
        <authorList>
            <person name="Becking T."/>
            <person name="Chebbi M.A."/>
            <person name="Giraud I."/>
            <person name="Moumen B."/>
            <person name="Laverre T."/>
            <person name="Caubet Y."/>
            <person name="Peccoud J."/>
            <person name="Gilbert C."/>
            <person name="Cordaux R."/>
        </authorList>
    </citation>
    <scope>NUCLEOTIDE SEQUENCE [LARGE SCALE GENOMIC DNA]</scope>
    <source>
        <strain evidence="11">ANa2</strain>
        <tissue evidence="11">Whole body excluding digestive tract and cuticle</tissue>
    </source>
</reference>
<evidence type="ECO:0000256" key="4">
    <source>
        <dbReference type="ARBA" id="ARBA00022737"/>
    </source>
</evidence>
<dbReference type="AlphaFoldDB" id="A0A5N5T0G0"/>
<dbReference type="InterPro" id="IPR046342">
    <property type="entry name" value="CBS_dom_sf"/>
</dbReference>
<protein>
    <submittedName>
        <fullName evidence="11">Chloride channel protein 2</fullName>
    </submittedName>
</protein>
<gene>
    <name evidence="11" type="primary">ClC-a_2</name>
    <name evidence="11" type="ORF">Anas_03527</name>
</gene>
<dbReference type="Proteomes" id="UP000326759">
    <property type="component" value="Unassembled WGS sequence"/>
</dbReference>
<keyword evidence="2" id="KW-0813">Transport</keyword>
<organism evidence="11 12">
    <name type="scientific">Armadillidium nasatum</name>
    <dbReference type="NCBI Taxonomy" id="96803"/>
    <lineage>
        <taxon>Eukaryota</taxon>
        <taxon>Metazoa</taxon>
        <taxon>Ecdysozoa</taxon>
        <taxon>Arthropoda</taxon>
        <taxon>Crustacea</taxon>
        <taxon>Multicrustacea</taxon>
        <taxon>Malacostraca</taxon>
        <taxon>Eumalacostraca</taxon>
        <taxon>Peracarida</taxon>
        <taxon>Isopoda</taxon>
        <taxon>Oniscidea</taxon>
        <taxon>Crinocheta</taxon>
        <taxon>Armadillidiidae</taxon>
        <taxon>Armadillidium</taxon>
    </lineage>
</organism>
<dbReference type="PANTHER" id="PTHR45720:SF10">
    <property type="entry name" value="CHLORIDE CHANNEL PROTEIN 2"/>
    <property type="match status" value="1"/>
</dbReference>
<sequence length="794" mass="87944">MNRTKYCAPVKQTDQKSIYSYDSTENDSSTYNFEINEGSKFSNHFGLLGKCWKKTFGQIKGDWVFLTLLGVVMAFISLFVEIIIGVCVNSRVYLFYMISDPFLKFWGWICIPVFLIVFATGLTKLIAPQAAGSGVPELRTAMLGIPMKGSFSFKALCTKIIGLGTTLGTGLPYGKEGPFVHISSMVAVLLTKLTSNIRGVYADKARNMEMLAAACAVGVTAAFAAPIGGVLFSIEVTAVHFAVRNYWRGFYAAVCGTVMHRFLAVWFNENADFTAVYKTSFYSEEPYALPELLFFALLGAIMGVIGALFVWSNRKCTMFKNNNRIMKTINRNSVFWYPLLVTGIFTTLTFPLGLGYFITSTYTTGGQITEMFVNYSWQKPDPTVEEYKIIYAIFPNGFDETNRASPGVMPGGYAIAGAAALAGAATHTVSSSVIAFELTGQISFAIPVLLEKDLHLYDDDVSDGSEDLKIEIVNEQETKTEKANHVTKPETPSEDLKSSTEKDIAEEPSDENPEATPLTETTSLLKPSSDIQSIDGEPEPVSEYPPGVGLPIEIPNTPDFKLPTQRRRSSRFSVTKVEGPLPSSPLIKEKEKKEEPIVEEKEKEEYSTPNSPNSTVTHGSLPKKSILKKTRSFVFEPNKPGFASKRSYATVHGDISKGVRQSLAVFMKAKSLLRMDSRSSHITFTGPTTRLIKIIKEMESEWENREMEKTVDFTKCQINPAPHQLVERSNLLQVHSIFSLLGLHHSYVTAIGRLIGVVGLKELQQVIVQVNSGDYVKPGVINNKRYSFGFLTLR</sequence>
<proteinExistence type="predicted"/>
<dbReference type="SUPFAM" id="SSF81340">
    <property type="entry name" value="Clc chloride channel"/>
    <property type="match status" value="1"/>
</dbReference>
<evidence type="ECO:0000256" key="1">
    <source>
        <dbReference type="ARBA" id="ARBA00004141"/>
    </source>
</evidence>
<evidence type="ECO:0000313" key="11">
    <source>
        <dbReference type="EMBL" id="KAB7498400.1"/>
    </source>
</evidence>
<dbReference type="InterPro" id="IPR014743">
    <property type="entry name" value="Cl-channel_core"/>
</dbReference>
<evidence type="ECO:0000256" key="6">
    <source>
        <dbReference type="ARBA" id="ARBA00023065"/>
    </source>
</evidence>
<accession>A0A5N5T0G0</accession>
<dbReference type="InterPro" id="IPR050970">
    <property type="entry name" value="Cl_channel_volt-gated"/>
</dbReference>
<evidence type="ECO:0000256" key="5">
    <source>
        <dbReference type="ARBA" id="ARBA00022989"/>
    </source>
</evidence>
<dbReference type="SUPFAM" id="SSF54631">
    <property type="entry name" value="CBS-domain pair"/>
    <property type="match status" value="1"/>
</dbReference>
<evidence type="ECO:0000256" key="8">
    <source>
        <dbReference type="ARBA" id="ARBA00023214"/>
    </source>
</evidence>
<feature type="transmembrane region" description="Helical" evidence="10">
    <location>
        <begin position="292"/>
        <end position="313"/>
    </location>
</feature>
<dbReference type="Gene3D" id="1.10.3080.10">
    <property type="entry name" value="Clc chloride channel"/>
    <property type="match status" value="2"/>
</dbReference>
<keyword evidence="7 10" id="KW-0472">Membrane</keyword>
<dbReference type="Pfam" id="PF00654">
    <property type="entry name" value="Voltage_CLC"/>
    <property type="match status" value="2"/>
</dbReference>
<evidence type="ECO:0000313" key="12">
    <source>
        <dbReference type="Proteomes" id="UP000326759"/>
    </source>
</evidence>
<evidence type="ECO:0000256" key="10">
    <source>
        <dbReference type="SAM" id="Phobius"/>
    </source>
</evidence>
<dbReference type="PANTHER" id="PTHR45720">
    <property type="entry name" value="CHLORIDE CHANNEL PROTEIN 2"/>
    <property type="match status" value="1"/>
</dbReference>
<keyword evidence="3 10" id="KW-0812">Transmembrane</keyword>
<feature type="transmembrane region" description="Helical" evidence="10">
    <location>
        <begin position="63"/>
        <end position="85"/>
    </location>
</feature>
<comment type="caution">
    <text evidence="11">The sequence shown here is derived from an EMBL/GenBank/DDBJ whole genome shotgun (WGS) entry which is preliminary data.</text>
</comment>